<dbReference type="Proteomes" id="UP000324222">
    <property type="component" value="Unassembled WGS sequence"/>
</dbReference>
<reference evidence="2 3" key="1">
    <citation type="submission" date="2019-05" db="EMBL/GenBank/DDBJ databases">
        <title>Another draft genome of Portunus trituberculatus and its Hox gene families provides insights of decapod evolution.</title>
        <authorList>
            <person name="Jeong J.-H."/>
            <person name="Song I."/>
            <person name="Kim S."/>
            <person name="Choi T."/>
            <person name="Kim D."/>
            <person name="Ryu S."/>
            <person name="Kim W."/>
        </authorList>
    </citation>
    <scope>NUCLEOTIDE SEQUENCE [LARGE SCALE GENOMIC DNA]</scope>
    <source>
        <tissue evidence="2">Muscle</tissue>
    </source>
</reference>
<protein>
    <recommendedName>
        <fullName evidence="4">Secreted protein</fullName>
    </recommendedName>
</protein>
<evidence type="ECO:0008006" key="4">
    <source>
        <dbReference type="Google" id="ProtNLM"/>
    </source>
</evidence>
<evidence type="ECO:0000256" key="1">
    <source>
        <dbReference type="SAM" id="SignalP"/>
    </source>
</evidence>
<organism evidence="2 3">
    <name type="scientific">Portunus trituberculatus</name>
    <name type="common">Swimming crab</name>
    <name type="synonym">Neptunus trituberculatus</name>
    <dbReference type="NCBI Taxonomy" id="210409"/>
    <lineage>
        <taxon>Eukaryota</taxon>
        <taxon>Metazoa</taxon>
        <taxon>Ecdysozoa</taxon>
        <taxon>Arthropoda</taxon>
        <taxon>Crustacea</taxon>
        <taxon>Multicrustacea</taxon>
        <taxon>Malacostraca</taxon>
        <taxon>Eumalacostraca</taxon>
        <taxon>Eucarida</taxon>
        <taxon>Decapoda</taxon>
        <taxon>Pleocyemata</taxon>
        <taxon>Brachyura</taxon>
        <taxon>Eubrachyura</taxon>
        <taxon>Portunoidea</taxon>
        <taxon>Portunidae</taxon>
        <taxon>Portuninae</taxon>
        <taxon>Portunus</taxon>
    </lineage>
</organism>
<dbReference type="AlphaFoldDB" id="A0A5B7GYR6"/>
<dbReference type="EMBL" id="VSRR010019804">
    <property type="protein sequence ID" value="MPC62545.1"/>
    <property type="molecule type" value="Genomic_DNA"/>
</dbReference>
<keyword evidence="1" id="KW-0732">Signal</keyword>
<keyword evidence="3" id="KW-1185">Reference proteome</keyword>
<evidence type="ECO:0000313" key="3">
    <source>
        <dbReference type="Proteomes" id="UP000324222"/>
    </source>
</evidence>
<gene>
    <name evidence="2" type="ORF">E2C01_056630</name>
</gene>
<name>A0A5B7GYR6_PORTR</name>
<feature type="chain" id="PRO_5022932868" description="Secreted protein" evidence="1">
    <location>
        <begin position="24"/>
        <end position="135"/>
    </location>
</feature>
<sequence length="135" mass="14425">MCGWAASHGAPQLLPALICGVCCLGIAVIDVDEQGGNEAQGKASGRGEEGRKDEVRVFRAQLRTTFNITIFYSKSTVKLGSTSNIIALHVYGETSNIISSHIRLYYSHKSVKCSACALSSGAVLRATLTQRVSSY</sequence>
<evidence type="ECO:0000313" key="2">
    <source>
        <dbReference type="EMBL" id="MPC62545.1"/>
    </source>
</evidence>
<proteinExistence type="predicted"/>
<accession>A0A5B7GYR6</accession>
<comment type="caution">
    <text evidence="2">The sequence shown here is derived from an EMBL/GenBank/DDBJ whole genome shotgun (WGS) entry which is preliminary data.</text>
</comment>
<feature type="signal peptide" evidence="1">
    <location>
        <begin position="1"/>
        <end position="23"/>
    </location>
</feature>